<evidence type="ECO:0000256" key="2">
    <source>
        <dbReference type="PIRNR" id="PIRNR002070"/>
    </source>
</evidence>
<comment type="caution">
    <text evidence="4">The sequence shown here is derived from an EMBL/GenBank/DDBJ whole genome shotgun (WGS) entry which is preliminary data.</text>
</comment>
<protein>
    <recommendedName>
        <fullName evidence="2 3">Single-stranded DNA-binding protein</fullName>
    </recommendedName>
</protein>
<dbReference type="Proteomes" id="UP000823757">
    <property type="component" value="Unassembled WGS sequence"/>
</dbReference>
<dbReference type="Gene3D" id="2.40.50.140">
    <property type="entry name" value="Nucleic acid-binding proteins"/>
    <property type="match status" value="1"/>
</dbReference>
<organism evidence="4 5">
    <name type="scientific">Candidatus Cryptobacteroides faecigallinarum</name>
    <dbReference type="NCBI Taxonomy" id="2840763"/>
    <lineage>
        <taxon>Bacteria</taxon>
        <taxon>Pseudomonadati</taxon>
        <taxon>Bacteroidota</taxon>
        <taxon>Bacteroidia</taxon>
        <taxon>Bacteroidales</taxon>
        <taxon>Candidatus Cryptobacteroides</taxon>
    </lineage>
</organism>
<dbReference type="GO" id="GO:0006260">
    <property type="term" value="P:DNA replication"/>
    <property type="evidence" value="ECO:0007669"/>
    <property type="project" value="InterPro"/>
</dbReference>
<dbReference type="InterPro" id="IPR000424">
    <property type="entry name" value="Primosome_PriB/ssb"/>
</dbReference>
<dbReference type="AlphaFoldDB" id="A0A9D9INA8"/>
<dbReference type="SUPFAM" id="SSF50249">
    <property type="entry name" value="Nucleic acid-binding proteins"/>
    <property type="match status" value="1"/>
</dbReference>
<reference evidence="4" key="2">
    <citation type="journal article" date="2021" name="PeerJ">
        <title>Extensive microbial diversity within the chicken gut microbiome revealed by metagenomics and culture.</title>
        <authorList>
            <person name="Gilroy R."/>
            <person name="Ravi A."/>
            <person name="Getino M."/>
            <person name="Pursley I."/>
            <person name="Horton D.L."/>
            <person name="Alikhan N.F."/>
            <person name="Baker D."/>
            <person name="Gharbi K."/>
            <person name="Hall N."/>
            <person name="Watson M."/>
            <person name="Adriaenssens E.M."/>
            <person name="Foster-Nyarko E."/>
            <person name="Jarju S."/>
            <person name="Secka A."/>
            <person name="Antonio M."/>
            <person name="Oren A."/>
            <person name="Chaudhuri R.R."/>
            <person name="La Ragione R."/>
            <person name="Hildebrand F."/>
            <person name="Pallen M.J."/>
        </authorList>
    </citation>
    <scope>NUCLEOTIDE SEQUENCE</scope>
    <source>
        <strain evidence="4">B1-13419</strain>
    </source>
</reference>
<dbReference type="Pfam" id="PF00436">
    <property type="entry name" value="SSB"/>
    <property type="match status" value="1"/>
</dbReference>
<name>A0A9D9INA8_9BACT</name>
<dbReference type="CDD" id="cd04496">
    <property type="entry name" value="SSB_OBF"/>
    <property type="match status" value="1"/>
</dbReference>
<dbReference type="EMBL" id="JADIMD010000100">
    <property type="protein sequence ID" value="MBO8474926.1"/>
    <property type="molecule type" value="Genomic_DNA"/>
</dbReference>
<reference evidence="4" key="1">
    <citation type="submission" date="2020-10" db="EMBL/GenBank/DDBJ databases">
        <authorList>
            <person name="Gilroy R."/>
        </authorList>
    </citation>
    <scope>NUCLEOTIDE SEQUENCE</scope>
    <source>
        <strain evidence="4">B1-13419</strain>
    </source>
</reference>
<dbReference type="PROSITE" id="PS50935">
    <property type="entry name" value="SSB"/>
    <property type="match status" value="1"/>
</dbReference>
<keyword evidence="1 2" id="KW-0238">DNA-binding</keyword>
<dbReference type="InterPro" id="IPR012340">
    <property type="entry name" value="NA-bd_OB-fold"/>
</dbReference>
<sequence length="112" mass="12352">MEQLNRIELRGNVGNVRVSEAGSGKVARFSLATNYMYQNKEGSGTVETTWHNVVAWESRSIPDLGIIEKGCPLYVCGRLRSTKYTAADGTEKQSYEVIASKICKAEGQPSTY</sequence>
<evidence type="ECO:0000313" key="5">
    <source>
        <dbReference type="Proteomes" id="UP000823757"/>
    </source>
</evidence>
<evidence type="ECO:0000256" key="1">
    <source>
        <dbReference type="ARBA" id="ARBA00023125"/>
    </source>
</evidence>
<dbReference type="GO" id="GO:0003697">
    <property type="term" value="F:single-stranded DNA binding"/>
    <property type="evidence" value="ECO:0007669"/>
    <property type="project" value="InterPro"/>
</dbReference>
<dbReference type="NCBIfam" id="TIGR00621">
    <property type="entry name" value="ssb"/>
    <property type="match status" value="1"/>
</dbReference>
<evidence type="ECO:0000256" key="3">
    <source>
        <dbReference type="RuleBase" id="RU000524"/>
    </source>
</evidence>
<accession>A0A9D9INA8</accession>
<dbReference type="PIRSF" id="PIRSF002070">
    <property type="entry name" value="SSB"/>
    <property type="match status" value="1"/>
</dbReference>
<gene>
    <name evidence="4" type="ORF">IAB91_06525</name>
</gene>
<evidence type="ECO:0000313" key="4">
    <source>
        <dbReference type="EMBL" id="MBO8474926.1"/>
    </source>
</evidence>
<proteinExistence type="predicted"/>
<dbReference type="InterPro" id="IPR011344">
    <property type="entry name" value="ssDNA-bd"/>
</dbReference>